<reference evidence="2 3" key="1">
    <citation type="submission" date="2020-07" db="EMBL/GenBank/DDBJ databases">
        <title>Characterization and genome sequencing of isolate MD1, a novel member within the family Lachnospiraceae.</title>
        <authorList>
            <person name="Rettenmaier R."/>
            <person name="Di Bello L."/>
            <person name="Zinser C."/>
            <person name="Scheitz K."/>
            <person name="Liebl W."/>
            <person name="Zverlov V."/>
        </authorList>
    </citation>
    <scope>NUCLEOTIDE SEQUENCE [LARGE SCALE GENOMIC DNA]</scope>
    <source>
        <strain evidence="2 3">MD1</strain>
    </source>
</reference>
<dbReference type="RefSeq" id="WP_228352040.1">
    <property type="nucleotide sequence ID" value="NZ_JACEGA010000001.1"/>
</dbReference>
<feature type="transmembrane region" description="Helical" evidence="1">
    <location>
        <begin position="181"/>
        <end position="202"/>
    </location>
</feature>
<feature type="transmembrane region" description="Helical" evidence="1">
    <location>
        <begin position="35"/>
        <end position="54"/>
    </location>
</feature>
<evidence type="ECO:0000313" key="3">
    <source>
        <dbReference type="Proteomes" id="UP000574276"/>
    </source>
</evidence>
<feature type="transmembrane region" description="Helical" evidence="1">
    <location>
        <begin position="222"/>
        <end position="243"/>
    </location>
</feature>
<dbReference type="Proteomes" id="UP000574276">
    <property type="component" value="Unassembled WGS sequence"/>
</dbReference>
<keyword evidence="1" id="KW-0472">Membrane</keyword>
<evidence type="ECO:0000256" key="1">
    <source>
        <dbReference type="SAM" id="Phobius"/>
    </source>
</evidence>
<sequence length="249" mass="28519">MKPVIKSKQMLFVILQIILYAVFLTLDFMGRSIRFSNYIKFCMIIVCFCYVLFSRKSMDKGILFCLRAALFFTVISDLFILILDYYIYGVSTFIIVQQLYDIRLLLIRSKIKDTTKLFFAYLLHLFIKIGVASVICILLFASGVTLDALLIITTFYFVSLLYNVWMSVITARLNPRCHGNILYAVGMILFLLCDINVGLFNLTGYIALSPTVCDIIETVSGMLMWTFYAPAQALIAISSDFTIRQTEQK</sequence>
<feature type="transmembrane region" description="Helical" evidence="1">
    <location>
        <begin position="118"/>
        <end position="142"/>
    </location>
</feature>
<proteinExistence type="predicted"/>
<keyword evidence="3" id="KW-1185">Reference proteome</keyword>
<accession>A0A839JXB0</accession>
<feature type="transmembrane region" description="Helical" evidence="1">
    <location>
        <begin position="148"/>
        <end position="169"/>
    </location>
</feature>
<feature type="transmembrane region" description="Helical" evidence="1">
    <location>
        <begin position="12"/>
        <end position="29"/>
    </location>
</feature>
<name>A0A839JXB0_9FIRM</name>
<organism evidence="2 3">
    <name type="scientific">Variimorphobacter saccharofermentans</name>
    <dbReference type="NCBI Taxonomy" id="2755051"/>
    <lineage>
        <taxon>Bacteria</taxon>
        <taxon>Bacillati</taxon>
        <taxon>Bacillota</taxon>
        <taxon>Clostridia</taxon>
        <taxon>Lachnospirales</taxon>
        <taxon>Lachnospiraceae</taxon>
        <taxon>Variimorphobacter</taxon>
    </lineage>
</organism>
<dbReference type="EMBL" id="JACEGA010000001">
    <property type="protein sequence ID" value="MBB2182315.1"/>
    <property type="molecule type" value="Genomic_DNA"/>
</dbReference>
<keyword evidence="1" id="KW-1133">Transmembrane helix</keyword>
<evidence type="ECO:0008006" key="4">
    <source>
        <dbReference type="Google" id="ProtNLM"/>
    </source>
</evidence>
<dbReference type="AlphaFoldDB" id="A0A839JXB0"/>
<keyword evidence="1" id="KW-0812">Transmembrane</keyword>
<evidence type="ECO:0000313" key="2">
    <source>
        <dbReference type="EMBL" id="MBB2182315.1"/>
    </source>
</evidence>
<gene>
    <name evidence="2" type="ORF">H0486_05430</name>
</gene>
<protein>
    <recommendedName>
        <fullName evidence="4">YhhN-like protein</fullName>
    </recommendedName>
</protein>
<comment type="caution">
    <text evidence="2">The sequence shown here is derived from an EMBL/GenBank/DDBJ whole genome shotgun (WGS) entry which is preliminary data.</text>
</comment>